<reference evidence="2" key="1">
    <citation type="submission" date="2019-08" db="EMBL/GenBank/DDBJ databases">
        <authorList>
            <person name="Kucharzyk K."/>
            <person name="Murdoch R.W."/>
            <person name="Higgins S."/>
            <person name="Loffler F."/>
        </authorList>
    </citation>
    <scope>NUCLEOTIDE SEQUENCE</scope>
</reference>
<accession>A0A645G5J7</accession>
<name>A0A645G5J7_9ZZZZ</name>
<dbReference type="SUPFAM" id="SSF51658">
    <property type="entry name" value="Xylose isomerase-like"/>
    <property type="match status" value="1"/>
</dbReference>
<dbReference type="InterPro" id="IPR050312">
    <property type="entry name" value="IolE/XylAMocC-like"/>
</dbReference>
<organism evidence="2">
    <name type="scientific">bioreactor metagenome</name>
    <dbReference type="NCBI Taxonomy" id="1076179"/>
    <lineage>
        <taxon>unclassified sequences</taxon>
        <taxon>metagenomes</taxon>
        <taxon>ecological metagenomes</taxon>
    </lineage>
</organism>
<feature type="domain" description="Xylose isomerase-like TIM barrel" evidence="1">
    <location>
        <begin position="2"/>
        <end position="135"/>
    </location>
</feature>
<comment type="caution">
    <text evidence="2">The sequence shown here is derived from an EMBL/GenBank/DDBJ whole genome shotgun (WGS) entry which is preliminary data.</text>
</comment>
<dbReference type="EMBL" id="VSSQ01066968">
    <property type="protein sequence ID" value="MPN19414.1"/>
    <property type="molecule type" value="Genomic_DNA"/>
</dbReference>
<dbReference type="InterPro" id="IPR013022">
    <property type="entry name" value="Xyl_isomerase-like_TIM-brl"/>
</dbReference>
<dbReference type="Gene3D" id="3.20.20.150">
    <property type="entry name" value="Divalent-metal-dependent TIM barrel enzymes"/>
    <property type="match status" value="1"/>
</dbReference>
<evidence type="ECO:0000313" key="2">
    <source>
        <dbReference type="EMBL" id="MPN19414.1"/>
    </source>
</evidence>
<dbReference type="Pfam" id="PF01261">
    <property type="entry name" value="AP_endonuc_2"/>
    <property type="match status" value="1"/>
</dbReference>
<proteinExistence type="predicted"/>
<dbReference type="PANTHER" id="PTHR12110">
    <property type="entry name" value="HYDROXYPYRUVATE ISOMERASE"/>
    <property type="match status" value="1"/>
</dbReference>
<evidence type="ECO:0000259" key="1">
    <source>
        <dbReference type="Pfam" id="PF01261"/>
    </source>
</evidence>
<dbReference type="AlphaFoldDB" id="A0A645G5J7"/>
<protein>
    <recommendedName>
        <fullName evidence="1">Xylose isomerase-like TIM barrel domain-containing protein</fullName>
    </recommendedName>
</protein>
<dbReference type="InterPro" id="IPR036237">
    <property type="entry name" value="Xyl_isomerase-like_sf"/>
</dbReference>
<sequence length="142" mass="15825">MELALYAQEADLRLGLEVLRGDESTIIHSVSALRQMVDEVDSSHLGGILDTIPMAINGETPKEYCNALKEKLFHIHFIDGTPYLHLAWGDGILDVQSYLVQLSDNGYTGALSLEITDHRYLANPEGALEKSLGVLFRYLKHE</sequence>
<gene>
    <name evidence="2" type="ORF">SDC9_166783</name>
</gene>